<dbReference type="PROSITE" id="PS51415">
    <property type="entry name" value="XYLOSE_ISOMERASE"/>
    <property type="match status" value="1"/>
</dbReference>
<dbReference type="AlphaFoldDB" id="A0AAP0GTA0"/>
<dbReference type="GO" id="GO:0009045">
    <property type="term" value="F:xylose isomerase activity"/>
    <property type="evidence" value="ECO:0007669"/>
    <property type="project" value="UniProtKB-EC"/>
</dbReference>
<dbReference type="GO" id="GO:0042732">
    <property type="term" value="P:D-xylose metabolic process"/>
    <property type="evidence" value="ECO:0007669"/>
    <property type="project" value="UniProtKB-KW"/>
</dbReference>
<evidence type="ECO:0000313" key="10">
    <source>
        <dbReference type="Proteomes" id="UP001408789"/>
    </source>
</evidence>
<comment type="similarity">
    <text evidence="1 8">Belongs to the xylose isomerase family.</text>
</comment>
<gene>
    <name evidence="9" type="ORF">SSX86_020223</name>
</gene>
<comment type="caution">
    <text evidence="9">The sequence shown here is derived from an EMBL/GenBank/DDBJ whole genome shotgun (WGS) entry which is preliminary data.</text>
</comment>
<keyword evidence="4 8" id="KW-0479">Metal-binding</keyword>
<evidence type="ECO:0000256" key="4">
    <source>
        <dbReference type="ARBA" id="ARBA00022723"/>
    </source>
</evidence>
<dbReference type="PRINTS" id="PR00688">
    <property type="entry name" value="XYLOSISMRASE"/>
</dbReference>
<dbReference type="GO" id="GO:0046872">
    <property type="term" value="F:metal ion binding"/>
    <property type="evidence" value="ECO:0007669"/>
    <property type="project" value="UniProtKB-KW"/>
</dbReference>
<dbReference type="InterPro" id="IPR013452">
    <property type="entry name" value="Xylose_isom_bac"/>
</dbReference>
<dbReference type="EMBL" id="JBCNJP010000020">
    <property type="protein sequence ID" value="KAK9059519.1"/>
    <property type="molecule type" value="Genomic_DNA"/>
</dbReference>
<evidence type="ECO:0000256" key="2">
    <source>
        <dbReference type="ARBA" id="ARBA00011958"/>
    </source>
</evidence>
<dbReference type="Proteomes" id="UP001408789">
    <property type="component" value="Unassembled WGS sequence"/>
</dbReference>
<dbReference type="NCBIfam" id="TIGR02630">
    <property type="entry name" value="xylose_isom_A"/>
    <property type="match status" value="1"/>
</dbReference>
<evidence type="ECO:0000313" key="9">
    <source>
        <dbReference type="EMBL" id="KAK9059519.1"/>
    </source>
</evidence>
<dbReference type="PANTHER" id="PTHR48408:SF1">
    <property type="entry name" value="XYLOSE ISOMERASE"/>
    <property type="match status" value="1"/>
</dbReference>
<evidence type="ECO:0000256" key="7">
    <source>
        <dbReference type="ARBA" id="ARBA00033659"/>
    </source>
</evidence>
<evidence type="ECO:0000256" key="5">
    <source>
        <dbReference type="ARBA" id="ARBA00023235"/>
    </source>
</evidence>
<dbReference type="HAMAP" id="MF_00455">
    <property type="entry name" value="Xylose_isom_A"/>
    <property type="match status" value="1"/>
</dbReference>
<accession>A0AAP0GTA0</accession>
<evidence type="ECO:0000256" key="3">
    <source>
        <dbReference type="ARBA" id="ARBA00022629"/>
    </source>
</evidence>
<keyword evidence="3 8" id="KW-0859">Xylose metabolism</keyword>
<comment type="catalytic activity">
    <reaction evidence="7 8">
        <text>alpha-D-xylose = alpha-D-xylulofuranose</text>
        <dbReference type="Rhea" id="RHEA:22816"/>
        <dbReference type="ChEBI" id="CHEBI:28518"/>
        <dbReference type="ChEBI" id="CHEBI:188998"/>
        <dbReference type="EC" id="5.3.1.5"/>
    </reaction>
</comment>
<reference evidence="9 10" key="1">
    <citation type="submission" date="2024-04" db="EMBL/GenBank/DDBJ databases">
        <title>The reference genome of an endangered Asteraceae, Deinandra increscens subsp. villosa, native to the Central Coast of California.</title>
        <authorList>
            <person name="Guilliams M."/>
            <person name="Hasenstab-Lehman K."/>
            <person name="Meyer R."/>
            <person name="Mcevoy S."/>
        </authorList>
    </citation>
    <scope>NUCLEOTIDE SEQUENCE [LARGE SCALE GENOMIC DNA]</scope>
    <source>
        <tissue evidence="9">Leaf</tissue>
    </source>
</reference>
<dbReference type="PANTHER" id="PTHR48408">
    <property type="match status" value="1"/>
</dbReference>
<keyword evidence="10" id="KW-1185">Reference proteome</keyword>
<dbReference type="InterPro" id="IPR001998">
    <property type="entry name" value="Xylose_isomerase"/>
</dbReference>
<dbReference type="SUPFAM" id="SSF51658">
    <property type="entry name" value="Xylose isomerase-like"/>
    <property type="match status" value="1"/>
</dbReference>
<name>A0AAP0GTA0_9ASTR</name>
<dbReference type="EC" id="5.3.1.5" evidence="2 8"/>
<dbReference type="InterPro" id="IPR036237">
    <property type="entry name" value="Xyl_isomerase-like_sf"/>
</dbReference>
<protein>
    <recommendedName>
        <fullName evidence="2 8">Xylose isomerase</fullName>
        <ecNumber evidence="2 8">5.3.1.5</ecNumber>
    </recommendedName>
</protein>
<evidence type="ECO:0000256" key="6">
    <source>
        <dbReference type="ARBA" id="ARBA00023277"/>
    </source>
</evidence>
<keyword evidence="5 8" id="KW-0413">Isomerase</keyword>
<keyword evidence="6 8" id="KW-0119">Carbohydrate metabolism</keyword>
<evidence type="ECO:0000256" key="1">
    <source>
        <dbReference type="ARBA" id="ARBA00005765"/>
    </source>
</evidence>
<evidence type="ECO:0000256" key="8">
    <source>
        <dbReference type="RuleBase" id="RU000609"/>
    </source>
</evidence>
<dbReference type="NCBIfam" id="NF003998">
    <property type="entry name" value="PRK05474.1"/>
    <property type="match status" value="1"/>
</dbReference>
<sequence>MKDWMRFSVAFWHTFRGTGGDPFGAATKMWPWEDGSNSLAMAKRRMRANFEFLEKLGVDRWCFHDRDIAPNGRTLEESNANLDEIVALAKELQGTKIRPLWGTAQLFLHPRYMHGGATSPQIGVYVYAAAQVKKAIEVTHYLGGENYVFWGGREGYQTLLNTDMERELDHMARFFEAAVAYKKKIGFNGTLLIEPKPQEPTKHQYDWDAATTANFLRKYGLIGEFKLNIECNHATLSGHSCHHELETARINGLLGNIDANTGDPQIGWDTDQFLMDISEATLVMLSVIKNGGLSPGGFNFDAKLRRESTDVEDLFIAHVAGMDTLARGLRNAAKLVEVGNADFDLLEKKAMEWGEPQVPSGKQVSVKLLPKICFIFSRFFDDFKDHVLIFLICAGTRGDDFSICNVDLHLQIRRPNLTFFAANPPRPFGIFSTRILRYYRVRLGFRIWNFAFEGEAI</sequence>
<proteinExistence type="inferred from homology"/>
<dbReference type="Gene3D" id="3.20.20.150">
    <property type="entry name" value="Divalent-metal-dependent TIM barrel enzymes"/>
    <property type="match status" value="1"/>
</dbReference>
<organism evidence="9 10">
    <name type="scientific">Deinandra increscens subsp. villosa</name>
    <dbReference type="NCBI Taxonomy" id="3103831"/>
    <lineage>
        <taxon>Eukaryota</taxon>
        <taxon>Viridiplantae</taxon>
        <taxon>Streptophyta</taxon>
        <taxon>Embryophyta</taxon>
        <taxon>Tracheophyta</taxon>
        <taxon>Spermatophyta</taxon>
        <taxon>Magnoliopsida</taxon>
        <taxon>eudicotyledons</taxon>
        <taxon>Gunneridae</taxon>
        <taxon>Pentapetalae</taxon>
        <taxon>asterids</taxon>
        <taxon>campanulids</taxon>
        <taxon>Asterales</taxon>
        <taxon>Asteraceae</taxon>
        <taxon>Asteroideae</taxon>
        <taxon>Heliantheae alliance</taxon>
        <taxon>Madieae</taxon>
        <taxon>Madiinae</taxon>
        <taxon>Deinandra</taxon>
    </lineage>
</organism>